<dbReference type="KEGG" id="fri:FraEuI1c_0238"/>
<dbReference type="AlphaFoldDB" id="E3J633"/>
<dbReference type="HOGENOM" id="CLU_1523012_0_0_11"/>
<dbReference type="EMBL" id="CP002299">
    <property type="protein sequence ID" value="ADP78324.1"/>
    <property type="molecule type" value="Genomic_DNA"/>
</dbReference>
<proteinExistence type="predicted"/>
<dbReference type="InParanoid" id="E3J633"/>
<evidence type="ECO:0000313" key="1">
    <source>
        <dbReference type="EMBL" id="ADP78324.1"/>
    </source>
</evidence>
<protein>
    <submittedName>
        <fullName evidence="1">Uncharacterized protein</fullName>
    </submittedName>
</protein>
<keyword evidence="2" id="KW-1185">Reference proteome</keyword>
<dbReference type="Proteomes" id="UP000002484">
    <property type="component" value="Chromosome"/>
</dbReference>
<evidence type="ECO:0000313" key="2">
    <source>
        <dbReference type="Proteomes" id="UP000002484"/>
    </source>
</evidence>
<sequence length="173" mass="17386">MGAPVHVASLADGSGALFAPVLPVDLPPDEAGLLTRSERSAAAGGASGWEFAPARRAGLMRLAVERAGVPGVSSVVVCPAGMPVERTALALAVGEILRTRRPGGAAVVTCAAVPAWLGVDRSAVVHPVLVRAGTQAVTSRHVEYPVVVVPGDVGRKGRVGAVPGGGRDLLARD</sequence>
<accession>E3J633</accession>
<name>E3J633_PSEI1</name>
<organism evidence="1 2">
    <name type="scientific">Pseudofrankia inefficax (strain DSM 45817 / CECT 9037 / DDB 130130 / EuI1c)</name>
    <name type="common">Frankia inefficax</name>
    <dbReference type="NCBI Taxonomy" id="298654"/>
    <lineage>
        <taxon>Bacteria</taxon>
        <taxon>Bacillati</taxon>
        <taxon>Actinomycetota</taxon>
        <taxon>Actinomycetes</taxon>
        <taxon>Frankiales</taxon>
        <taxon>Frankiaceae</taxon>
        <taxon>Pseudofrankia</taxon>
    </lineage>
</organism>
<gene>
    <name evidence="1" type="ordered locus">FraEuI1c_0238</name>
</gene>
<reference evidence="1 2" key="1">
    <citation type="submission" date="2010-10" db="EMBL/GenBank/DDBJ databases">
        <title>Complete sequence of Frankia sp. EuI1c.</title>
        <authorList>
            <consortium name="US DOE Joint Genome Institute"/>
            <person name="Lucas S."/>
            <person name="Copeland A."/>
            <person name="Lapidus A."/>
            <person name="Cheng J.-F."/>
            <person name="Bruce D."/>
            <person name="Goodwin L."/>
            <person name="Pitluck S."/>
            <person name="Chertkov O."/>
            <person name="Detter J.C."/>
            <person name="Han C."/>
            <person name="Tapia R."/>
            <person name="Land M."/>
            <person name="Hauser L."/>
            <person name="Jeffries C."/>
            <person name="Kyrpides N."/>
            <person name="Ivanova N."/>
            <person name="Mikhailova N."/>
            <person name="Beauchemin N."/>
            <person name="Sen A."/>
            <person name="Sur S.A."/>
            <person name="Gtari M."/>
            <person name="Wall L."/>
            <person name="Tisa L."/>
            <person name="Woyke T."/>
        </authorList>
    </citation>
    <scope>NUCLEOTIDE SEQUENCE [LARGE SCALE GENOMIC DNA]</scope>
    <source>
        <strain evidence="2">DSM 45817 / CECT 9037 / EuI1c</strain>
    </source>
</reference>